<gene>
    <name evidence="2" type="ORF">FHG89_26005</name>
</gene>
<accession>A0A5C4QG75</accession>
<evidence type="ECO:0000313" key="2">
    <source>
        <dbReference type="EMBL" id="TNH23967.1"/>
    </source>
</evidence>
<dbReference type="RefSeq" id="WP_139587040.1">
    <property type="nucleotide sequence ID" value="NZ_VDFY01000230.1"/>
</dbReference>
<keyword evidence="3" id="KW-1185">Reference proteome</keyword>
<dbReference type="AlphaFoldDB" id="A0A5C4QG75"/>
<evidence type="ECO:0000256" key="1">
    <source>
        <dbReference type="SAM" id="MobiDB-lite"/>
    </source>
</evidence>
<dbReference type="EMBL" id="VDFY01000230">
    <property type="protein sequence ID" value="TNH23967.1"/>
    <property type="molecule type" value="Genomic_DNA"/>
</dbReference>
<protein>
    <submittedName>
        <fullName evidence="2">Uncharacterized protein</fullName>
    </submittedName>
</protein>
<organism evidence="2 3">
    <name type="scientific">Micromonospora orduensis</name>
    <dbReference type="NCBI Taxonomy" id="1420891"/>
    <lineage>
        <taxon>Bacteria</taxon>
        <taxon>Bacillati</taxon>
        <taxon>Actinomycetota</taxon>
        <taxon>Actinomycetes</taxon>
        <taxon>Micromonosporales</taxon>
        <taxon>Micromonosporaceae</taxon>
        <taxon>Micromonospora</taxon>
    </lineage>
</organism>
<evidence type="ECO:0000313" key="3">
    <source>
        <dbReference type="Proteomes" id="UP000306145"/>
    </source>
</evidence>
<sequence length="130" mass="14265">MRAELLAVHVVVEDSASQWDRRAEEYRSTFIRQLLVPVPLSYYRAGLDVGELVSALDGAFWEVRLADTEATLARLADVMACGPACRWSVEADADDGGTLDYVLDHGPGCEETEEEPPELETGPLIAITDQ</sequence>
<feature type="region of interest" description="Disordered" evidence="1">
    <location>
        <begin position="105"/>
        <end position="130"/>
    </location>
</feature>
<proteinExistence type="predicted"/>
<comment type="caution">
    <text evidence="2">The sequence shown here is derived from an EMBL/GenBank/DDBJ whole genome shotgun (WGS) entry which is preliminary data.</text>
</comment>
<reference evidence="2 3" key="1">
    <citation type="submission" date="2019-06" db="EMBL/GenBank/DDBJ databases">
        <title>Micromonospora ordensis sp. nov., isolated from deep marine sediment.</title>
        <authorList>
            <person name="Veyisoglu A."/>
            <person name="Carro L."/>
            <person name="Klenk H.-P."/>
            <person name="Sahin N."/>
        </authorList>
    </citation>
    <scope>NUCLEOTIDE SEQUENCE [LARGE SCALE GENOMIC DNA]</scope>
    <source>
        <strain evidence="2 3">S2509</strain>
    </source>
</reference>
<dbReference type="Proteomes" id="UP000306145">
    <property type="component" value="Unassembled WGS sequence"/>
</dbReference>
<name>A0A5C4QG75_9ACTN</name>